<proteinExistence type="predicted"/>
<evidence type="ECO:0000259" key="3">
    <source>
        <dbReference type="Pfam" id="PF00171"/>
    </source>
</evidence>
<dbReference type="InterPro" id="IPR015590">
    <property type="entry name" value="Aldehyde_DH_dom"/>
</dbReference>
<dbReference type="Gene3D" id="3.40.605.10">
    <property type="entry name" value="Aldehyde Dehydrogenase, Chain A, domain 1"/>
    <property type="match status" value="1"/>
</dbReference>
<dbReference type="SUPFAM" id="SSF53720">
    <property type="entry name" value="ALDH-like"/>
    <property type="match status" value="1"/>
</dbReference>
<gene>
    <name evidence="4" type="ORF">GCM10023175_67690</name>
</gene>
<feature type="domain" description="Aldehyde dehydrogenase" evidence="3">
    <location>
        <begin position="38"/>
        <end position="445"/>
    </location>
</feature>
<dbReference type="InterPro" id="IPR016163">
    <property type="entry name" value="Ald_DH_C"/>
</dbReference>
<name>A0ABP8S4R0_9PSEU</name>
<dbReference type="PANTHER" id="PTHR43353:SF3">
    <property type="entry name" value="ALDEHYDE DEHYDROGENASE-RELATED"/>
    <property type="match status" value="1"/>
</dbReference>
<evidence type="ECO:0000313" key="5">
    <source>
        <dbReference type="Proteomes" id="UP001501598"/>
    </source>
</evidence>
<evidence type="ECO:0000256" key="1">
    <source>
        <dbReference type="ARBA" id="ARBA00023002"/>
    </source>
</evidence>
<evidence type="ECO:0000256" key="2">
    <source>
        <dbReference type="SAM" id="MobiDB-lite"/>
    </source>
</evidence>
<dbReference type="CDD" id="cd07129">
    <property type="entry name" value="ALDH_KGSADH"/>
    <property type="match status" value="1"/>
</dbReference>
<reference evidence="5" key="1">
    <citation type="journal article" date="2019" name="Int. J. Syst. Evol. Microbiol.">
        <title>The Global Catalogue of Microorganisms (GCM) 10K type strain sequencing project: providing services to taxonomists for standard genome sequencing and annotation.</title>
        <authorList>
            <consortium name="The Broad Institute Genomics Platform"/>
            <consortium name="The Broad Institute Genome Sequencing Center for Infectious Disease"/>
            <person name="Wu L."/>
            <person name="Ma J."/>
        </authorList>
    </citation>
    <scope>NUCLEOTIDE SEQUENCE [LARGE SCALE GENOMIC DNA]</scope>
    <source>
        <strain evidence="5">JCM 17906</strain>
    </source>
</reference>
<dbReference type="EMBL" id="BAABGT010000122">
    <property type="protein sequence ID" value="GAA4559550.1"/>
    <property type="molecule type" value="Genomic_DNA"/>
</dbReference>
<feature type="region of interest" description="Disordered" evidence="2">
    <location>
        <begin position="1"/>
        <end position="49"/>
    </location>
</feature>
<keyword evidence="1" id="KW-0560">Oxidoreductase</keyword>
<dbReference type="InterPro" id="IPR044151">
    <property type="entry name" value="ALDH_KGSADH"/>
</dbReference>
<dbReference type="Gene3D" id="3.40.309.10">
    <property type="entry name" value="Aldehyde Dehydrogenase, Chain A, domain 2"/>
    <property type="match status" value="1"/>
</dbReference>
<comment type="caution">
    <text evidence="4">The sequence shown here is derived from an EMBL/GenBank/DDBJ whole genome shotgun (WGS) entry which is preliminary data.</text>
</comment>
<dbReference type="PANTHER" id="PTHR43353">
    <property type="entry name" value="SUCCINATE-SEMIALDEHYDE DEHYDROGENASE, MITOCHONDRIAL"/>
    <property type="match status" value="1"/>
</dbReference>
<dbReference type="InterPro" id="IPR050740">
    <property type="entry name" value="Aldehyde_DH_Superfamily"/>
</dbReference>
<dbReference type="Pfam" id="PF00171">
    <property type="entry name" value="Aldedh"/>
    <property type="match status" value="1"/>
</dbReference>
<dbReference type="InterPro" id="IPR016162">
    <property type="entry name" value="Ald_DH_N"/>
</dbReference>
<organism evidence="4 5">
    <name type="scientific">Pseudonocardia xishanensis</name>
    <dbReference type="NCBI Taxonomy" id="630995"/>
    <lineage>
        <taxon>Bacteria</taxon>
        <taxon>Bacillati</taxon>
        <taxon>Actinomycetota</taxon>
        <taxon>Actinomycetes</taxon>
        <taxon>Pseudonocardiales</taxon>
        <taxon>Pseudonocardiaceae</taxon>
        <taxon>Pseudonocardia</taxon>
    </lineage>
</organism>
<evidence type="ECO:0000313" key="4">
    <source>
        <dbReference type="EMBL" id="GAA4559550.1"/>
    </source>
</evidence>
<protein>
    <submittedName>
        <fullName evidence="4">Aldehyde dehydrogenase (NADP(+))</fullName>
    </submittedName>
</protein>
<feature type="compositionally biased region" description="Low complexity" evidence="2">
    <location>
        <begin position="1"/>
        <end position="13"/>
    </location>
</feature>
<keyword evidence="5" id="KW-1185">Reference proteome</keyword>
<dbReference type="InterPro" id="IPR016161">
    <property type="entry name" value="Ald_DH/histidinol_DH"/>
</dbReference>
<dbReference type="RefSeq" id="WP_345427378.1">
    <property type="nucleotide sequence ID" value="NZ_BAABGT010000122.1"/>
</dbReference>
<accession>A0ABP8S4R0</accession>
<dbReference type="Proteomes" id="UP001501598">
    <property type="component" value="Unassembled WGS sequence"/>
</dbReference>
<sequence>MTTTTRESPTSDTRVGHPAGALTGRTPIGATLTGGDGPEVRSVDPRTGEPLEPAYRYGGAAEVARAAALADEAFDAYRATTVEQRAAFLETIASRIDELRDALVERAHAETALPVPRLTGEVGRTSGQLRLFAAELRLGVWQGARIDPARPDGTPPRADIRQRRVPLGPVAVFGASNFPLAFSVAGGDTASALAAGCPVVVKAHDAHLGTSELVGRAVQAAVAEHGLPEGVFSLLVGEGPDLGVRLVTDPRIKAVGFTGSRGAGLALARAAAARPVPIPVYAEMSSVNPVVLLPGALADRGAGLGTQFVASLTLGAGQFCTNPGLVLAVDGPGLDAFVGAASAAVAGDAGATMLTPGISRAYATGRDALAGRATVLARGASGESAACGGAALVSVDGARFAADPALQEEVFGATSLVVRCADEAELVACLRALDGQLTATVHASPADHGLAGTLLPILERKAGRILFDGWPTGVEVGHAMVHGGPFPATSDSRTTSVGSLAIDRFLRPVAYQDLPAALLPAELRDDNPEGVWRRVDGTPTR</sequence>
<feature type="compositionally biased region" description="Basic and acidic residues" evidence="2">
    <location>
        <begin position="38"/>
        <end position="49"/>
    </location>
</feature>